<protein>
    <submittedName>
        <fullName evidence="1">Uncharacterized protein</fullName>
    </submittedName>
</protein>
<evidence type="ECO:0000313" key="1">
    <source>
        <dbReference type="EMBL" id="CEK74258.1"/>
    </source>
</evidence>
<feature type="non-terminal residue" evidence="1">
    <location>
        <position position="80"/>
    </location>
</feature>
<dbReference type="AlphaFoldDB" id="A0A0B7A058"/>
<sequence>MWNHYSEYQTQHKMPLSAATVSPLAQHEKPQSGTLALPLVQHKIPPSVTAISPEKHLVTTAKIQESINCGRQMEMLDGLT</sequence>
<accession>A0A0B7A058</accession>
<name>A0A0B7A058_9EUPU</name>
<organism evidence="1">
    <name type="scientific">Arion vulgaris</name>
    <dbReference type="NCBI Taxonomy" id="1028688"/>
    <lineage>
        <taxon>Eukaryota</taxon>
        <taxon>Metazoa</taxon>
        <taxon>Spiralia</taxon>
        <taxon>Lophotrochozoa</taxon>
        <taxon>Mollusca</taxon>
        <taxon>Gastropoda</taxon>
        <taxon>Heterobranchia</taxon>
        <taxon>Euthyneura</taxon>
        <taxon>Panpulmonata</taxon>
        <taxon>Eupulmonata</taxon>
        <taxon>Stylommatophora</taxon>
        <taxon>Helicina</taxon>
        <taxon>Arionoidea</taxon>
        <taxon>Arionidae</taxon>
        <taxon>Arion</taxon>
    </lineage>
</organism>
<proteinExistence type="predicted"/>
<reference evidence="1" key="1">
    <citation type="submission" date="2014-12" db="EMBL/GenBank/DDBJ databases">
        <title>Insight into the proteome of Arion vulgaris.</title>
        <authorList>
            <person name="Aradska J."/>
            <person name="Bulat T."/>
            <person name="Smidak R."/>
            <person name="Sarate P."/>
            <person name="Gangsoo J."/>
            <person name="Sialana F."/>
            <person name="Bilban M."/>
            <person name="Lubec G."/>
        </authorList>
    </citation>
    <scope>NUCLEOTIDE SEQUENCE</scope>
    <source>
        <tissue evidence="1">Skin</tissue>
    </source>
</reference>
<gene>
    <name evidence="1" type="primary">ORF90309</name>
</gene>
<dbReference type="EMBL" id="HACG01027393">
    <property type="protein sequence ID" value="CEK74258.1"/>
    <property type="molecule type" value="Transcribed_RNA"/>
</dbReference>